<protein>
    <submittedName>
        <fullName evidence="2">Uncharacterized protein</fullName>
    </submittedName>
</protein>
<name>D5UGG7_CELFN</name>
<dbReference type="EMBL" id="CP001964">
    <property type="protein sequence ID" value="ADG73150.1"/>
    <property type="molecule type" value="Genomic_DNA"/>
</dbReference>
<sequence>MAVRLHYRATRPRALSADEVTTARALVAAHNADFPYDAELLTLAAPGDEALEGTTTLPEQDPFSTLLGLAHWCRALTEVRRALPGTQWEVSVDDEPVPWDDEGGFGWPEQRDPATLDLMRDLRPSS</sequence>
<evidence type="ECO:0000313" key="3">
    <source>
        <dbReference type="Proteomes" id="UP000000849"/>
    </source>
</evidence>
<reference evidence="2 3" key="1">
    <citation type="journal article" date="2010" name="Stand. Genomic Sci.">
        <title>Complete genome sequence of Cellulomonas flavigena type strain (134).</title>
        <authorList>
            <person name="Abt B."/>
            <person name="Foster B."/>
            <person name="Lapidus A."/>
            <person name="Clum A."/>
            <person name="Sun H."/>
            <person name="Pukall R."/>
            <person name="Lucas S."/>
            <person name="Glavina Del Rio T."/>
            <person name="Nolan M."/>
            <person name="Tice H."/>
            <person name="Cheng J.F."/>
            <person name="Pitluck S."/>
            <person name="Liolios K."/>
            <person name="Ivanova N."/>
            <person name="Mavromatis K."/>
            <person name="Ovchinnikova G."/>
            <person name="Pati A."/>
            <person name="Goodwin L."/>
            <person name="Chen A."/>
            <person name="Palaniappan K."/>
            <person name="Land M."/>
            <person name="Hauser L."/>
            <person name="Chang Y.J."/>
            <person name="Jeffries C.D."/>
            <person name="Rohde M."/>
            <person name="Goker M."/>
            <person name="Woyke T."/>
            <person name="Bristow J."/>
            <person name="Eisen J.A."/>
            <person name="Markowitz V."/>
            <person name="Hugenholtz P."/>
            <person name="Kyrpides N.C."/>
            <person name="Klenk H.P."/>
        </authorList>
    </citation>
    <scope>NUCLEOTIDE SEQUENCE [LARGE SCALE GENOMIC DNA]</scope>
    <source>
        <strain evidence="3">ATCC 482 / DSM 20109 / BCRC 11376 / JCM 18109 / NBRC 3775 / NCIMB 8073 / NRS 134</strain>
    </source>
</reference>
<evidence type="ECO:0000256" key="1">
    <source>
        <dbReference type="SAM" id="MobiDB-lite"/>
    </source>
</evidence>
<dbReference type="Proteomes" id="UP000000849">
    <property type="component" value="Chromosome"/>
</dbReference>
<dbReference type="STRING" id="446466.Cfla_0231"/>
<dbReference type="RefSeq" id="WP_013115484.1">
    <property type="nucleotide sequence ID" value="NC_014151.1"/>
</dbReference>
<dbReference type="eggNOG" id="ENOG5033F3B">
    <property type="taxonomic scope" value="Bacteria"/>
</dbReference>
<dbReference type="HOGENOM" id="CLU_151291_0_0_11"/>
<proteinExistence type="predicted"/>
<evidence type="ECO:0000313" key="2">
    <source>
        <dbReference type="EMBL" id="ADG73150.1"/>
    </source>
</evidence>
<feature type="region of interest" description="Disordered" evidence="1">
    <location>
        <begin position="92"/>
        <end position="126"/>
    </location>
</feature>
<dbReference type="KEGG" id="cfl:Cfla_0231"/>
<gene>
    <name evidence="2" type="ordered locus">Cfla_0231</name>
</gene>
<feature type="compositionally biased region" description="Basic and acidic residues" evidence="1">
    <location>
        <begin position="109"/>
        <end position="126"/>
    </location>
</feature>
<dbReference type="AlphaFoldDB" id="D5UGG7"/>
<keyword evidence="3" id="KW-1185">Reference proteome</keyword>
<accession>D5UGG7</accession>
<organism evidence="2 3">
    <name type="scientific">Cellulomonas flavigena (strain ATCC 482 / DSM 20109 / BCRC 11376 / JCM 18109 / NBRC 3775 / NCIMB 8073 / NRS 134)</name>
    <dbReference type="NCBI Taxonomy" id="446466"/>
    <lineage>
        <taxon>Bacteria</taxon>
        <taxon>Bacillati</taxon>
        <taxon>Actinomycetota</taxon>
        <taxon>Actinomycetes</taxon>
        <taxon>Micrococcales</taxon>
        <taxon>Cellulomonadaceae</taxon>
        <taxon>Cellulomonas</taxon>
    </lineage>
</organism>
<feature type="compositionally biased region" description="Acidic residues" evidence="1">
    <location>
        <begin position="92"/>
        <end position="103"/>
    </location>
</feature>
<dbReference type="OrthoDB" id="3871620at2"/>